<evidence type="ECO:0000256" key="4">
    <source>
        <dbReference type="PROSITE-ProRule" id="PRU00433"/>
    </source>
</evidence>
<dbReference type="InterPro" id="IPR009056">
    <property type="entry name" value="Cyt_c-like_dom"/>
</dbReference>
<evidence type="ECO:0000259" key="6">
    <source>
        <dbReference type="PROSITE" id="PS51007"/>
    </source>
</evidence>
<sequence length="132" mass="14576">MKPLTILLVGSALLAPAHESAQAADSGSTGRELYRRHCSSCHSMTPPPETAPPIVGLAHFYHKAFDSREAGVSHIMDFITHPEPAKSKLRAPAIPRFGLMPQVELTKEELRTVSEWLWDSYDQAFVPPDCPE</sequence>
<dbReference type="EMBL" id="LVWG01000032">
    <property type="protein sequence ID" value="KZK74036.1"/>
    <property type="molecule type" value="Genomic_DNA"/>
</dbReference>
<dbReference type="InterPro" id="IPR036909">
    <property type="entry name" value="Cyt_c-like_dom_sf"/>
</dbReference>
<name>A0A165LH44_PELLU</name>
<protein>
    <submittedName>
        <fullName evidence="7">Cytochrome C</fullName>
    </submittedName>
</protein>
<feature type="chain" id="PRO_5007861806" evidence="5">
    <location>
        <begin position="24"/>
        <end position="132"/>
    </location>
</feature>
<evidence type="ECO:0000256" key="2">
    <source>
        <dbReference type="ARBA" id="ARBA00022723"/>
    </source>
</evidence>
<dbReference type="GO" id="GO:0046872">
    <property type="term" value="F:metal ion binding"/>
    <property type="evidence" value="ECO:0007669"/>
    <property type="project" value="UniProtKB-KW"/>
</dbReference>
<dbReference type="SUPFAM" id="SSF46626">
    <property type="entry name" value="Cytochrome c"/>
    <property type="match status" value="1"/>
</dbReference>
<dbReference type="GO" id="GO:0020037">
    <property type="term" value="F:heme binding"/>
    <property type="evidence" value="ECO:0007669"/>
    <property type="project" value="InterPro"/>
</dbReference>
<evidence type="ECO:0000313" key="7">
    <source>
        <dbReference type="EMBL" id="KZK74036.1"/>
    </source>
</evidence>
<organism evidence="7 8">
    <name type="scientific">Pelodictyon luteolum</name>
    <dbReference type="NCBI Taxonomy" id="1100"/>
    <lineage>
        <taxon>Bacteria</taxon>
        <taxon>Pseudomonadati</taxon>
        <taxon>Chlorobiota</taxon>
        <taxon>Chlorobiia</taxon>
        <taxon>Chlorobiales</taxon>
        <taxon>Chlorobiaceae</taxon>
        <taxon>Chlorobium/Pelodictyon group</taxon>
        <taxon>Pelodictyon</taxon>
    </lineage>
</organism>
<evidence type="ECO:0000256" key="5">
    <source>
        <dbReference type="SAM" id="SignalP"/>
    </source>
</evidence>
<dbReference type="PROSITE" id="PS51007">
    <property type="entry name" value="CYTC"/>
    <property type="match status" value="1"/>
</dbReference>
<gene>
    <name evidence="7" type="ORF">A3K90_07405</name>
</gene>
<comment type="caution">
    <text evidence="7">The sequence shown here is derived from an EMBL/GenBank/DDBJ whole genome shotgun (WGS) entry which is preliminary data.</text>
</comment>
<evidence type="ECO:0000256" key="1">
    <source>
        <dbReference type="ARBA" id="ARBA00022617"/>
    </source>
</evidence>
<dbReference type="Gene3D" id="1.10.760.10">
    <property type="entry name" value="Cytochrome c-like domain"/>
    <property type="match status" value="1"/>
</dbReference>
<dbReference type="RefSeq" id="WP_303681856.1">
    <property type="nucleotide sequence ID" value="NZ_LVWG01000032.1"/>
</dbReference>
<keyword evidence="5" id="KW-0732">Signal</keyword>
<dbReference type="AlphaFoldDB" id="A0A165LH44"/>
<dbReference type="Proteomes" id="UP000076481">
    <property type="component" value="Unassembled WGS sequence"/>
</dbReference>
<reference evidence="7 8" key="1">
    <citation type="submission" date="2016-03" db="EMBL/GenBank/DDBJ databases">
        <title>Speciation and ecological success in dimly lit waters: horizontal gene transfer in a green sulfur bacteria bloom unveiled by metagenomic assembly.</title>
        <authorList>
            <person name="Llorens-Mares T."/>
            <person name="Liu Z."/>
            <person name="Allen L.Z."/>
            <person name="Rusch D.B."/>
            <person name="Craig M.T."/>
            <person name="Dupont C.L."/>
            <person name="Bryant D.A."/>
            <person name="Casamayor E.O."/>
        </authorList>
    </citation>
    <scope>NUCLEOTIDE SEQUENCE [LARGE SCALE GENOMIC DNA]</scope>
    <source>
        <strain evidence="7">CIII</strain>
    </source>
</reference>
<evidence type="ECO:0000256" key="3">
    <source>
        <dbReference type="ARBA" id="ARBA00023004"/>
    </source>
</evidence>
<keyword evidence="1 4" id="KW-0349">Heme</keyword>
<keyword evidence="2 4" id="KW-0479">Metal-binding</keyword>
<dbReference type="GO" id="GO:0009055">
    <property type="term" value="F:electron transfer activity"/>
    <property type="evidence" value="ECO:0007669"/>
    <property type="project" value="InterPro"/>
</dbReference>
<proteinExistence type="predicted"/>
<keyword evidence="3 4" id="KW-0408">Iron</keyword>
<feature type="signal peptide" evidence="5">
    <location>
        <begin position="1"/>
        <end position="23"/>
    </location>
</feature>
<accession>A0A165LH44</accession>
<evidence type="ECO:0000313" key="8">
    <source>
        <dbReference type="Proteomes" id="UP000076481"/>
    </source>
</evidence>
<feature type="domain" description="Cytochrome c" evidence="6">
    <location>
        <begin position="25"/>
        <end position="121"/>
    </location>
</feature>